<keyword evidence="2" id="KW-1185">Reference proteome</keyword>
<dbReference type="AlphaFoldDB" id="A0A1I5AY67"/>
<dbReference type="STRING" id="53341.SAMN05421579_11483"/>
<accession>A0A1I5AY67</accession>
<evidence type="ECO:0000313" key="2">
    <source>
        <dbReference type="Proteomes" id="UP000199011"/>
    </source>
</evidence>
<dbReference type="EMBL" id="FOVO01000014">
    <property type="protein sequence ID" value="SFN67362.1"/>
    <property type="molecule type" value="Genomic_DNA"/>
</dbReference>
<protein>
    <submittedName>
        <fullName evidence="1">Uncharacterized protein</fullName>
    </submittedName>
</protein>
<name>A0A1I5AY67_9GAMM</name>
<gene>
    <name evidence="1" type="ORF">SAMN05421579_11483</name>
</gene>
<sequence length="53" mass="6130">MKINTRIPALANPRNYNELVFVAENYVNRAVCRRAAALERRENRKKGNSNNGR</sequence>
<evidence type="ECO:0000313" key="1">
    <source>
        <dbReference type="EMBL" id="SFN67362.1"/>
    </source>
</evidence>
<dbReference type="Proteomes" id="UP000199011">
    <property type="component" value="Unassembled WGS sequence"/>
</dbReference>
<proteinExistence type="predicted"/>
<reference evidence="2" key="1">
    <citation type="submission" date="2016-10" db="EMBL/GenBank/DDBJ databases">
        <authorList>
            <person name="Varghese N."/>
            <person name="Submissions S."/>
        </authorList>
    </citation>
    <scope>NUCLEOTIDE SEQUENCE [LARGE SCALE GENOMIC DNA]</scope>
    <source>
        <strain evidence="2">DSM 16522</strain>
    </source>
</reference>
<organism evidence="1 2">
    <name type="scientific">Xenorhabdus japonica</name>
    <dbReference type="NCBI Taxonomy" id="53341"/>
    <lineage>
        <taxon>Bacteria</taxon>
        <taxon>Pseudomonadati</taxon>
        <taxon>Pseudomonadota</taxon>
        <taxon>Gammaproteobacteria</taxon>
        <taxon>Enterobacterales</taxon>
        <taxon>Morganellaceae</taxon>
        <taxon>Xenorhabdus</taxon>
    </lineage>
</organism>
<dbReference type="RefSeq" id="WP_175486016.1">
    <property type="nucleotide sequence ID" value="NZ_CAWRAH010000039.1"/>
</dbReference>